<proteinExistence type="inferred from homology"/>
<dbReference type="EMBL" id="KN847368">
    <property type="protein sequence ID" value="KIW36216.1"/>
    <property type="molecule type" value="Genomic_DNA"/>
</dbReference>
<evidence type="ECO:0000256" key="1">
    <source>
        <dbReference type="ARBA" id="ARBA00006787"/>
    </source>
</evidence>
<dbReference type="GO" id="GO:0010436">
    <property type="term" value="F:carotenoid dioxygenase activity"/>
    <property type="evidence" value="ECO:0007669"/>
    <property type="project" value="TreeGrafter"/>
</dbReference>
<keyword evidence="2 5" id="KW-0479">Metal-binding</keyword>
<evidence type="ECO:0000313" key="6">
    <source>
        <dbReference type="EMBL" id="KIW36216.1"/>
    </source>
</evidence>
<feature type="binding site" evidence="5">
    <location>
        <position position="351"/>
    </location>
    <ligand>
        <name>Fe cation</name>
        <dbReference type="ChEBI" id="CHEBI:24875"/>
        <note>catalytic</note>
    </ligand>
</feature>
<comment type="similarity">
    <text evidence="1">Belongs to the carotenoid oxygenase family.</text>
</comment>
<dbReference type="VEuPathDB" id="FungiDB:PV06_11510"/>
<dbReference type="Proteomes" id="UP000053342">
    <property type="component" value="Unassembled WGS sequence"/>
</dbReference>
<keyword evidence="4 5" id="KW-0408">Iron</keyword>
<protein>
    <submittedName>
        <fullName evidence="6">Uncharacterized protein</fullName>
    </submittedName>
</protein>
<dbReference type="OrthoDB" id="1069523at2759"/>
<keyword evidence="3" id="KW-0560">Oxidoreductase</keyword>
<feature type="binding site" evidence="5">
    <location>
        <position position="121"/>
    </location>
    <ligand>
        <name>Fe cation</name>
        <dbReference type="ChEBI" id="CHEBI:24875"/>
        <note>catalytic</note>
    </ligand>
</feature>
<dbReference type="GO" id="GO:0046872">
    <property type="term" value="F:metal ion binding"/>
    <property type="evidence" value="ECO:0007669"/>
    <property type="project" value="UniProtKB-KW"/>
</dbReference>
<keyword evidence="7" id="KW-1185">Reference proteome</keyword>
<organism evidence="6 7">
    <name type="scientific">Exophiala oligosperma</name>
    <dbReference type="NCBI Taxonomy" id="215243"/>
    <lineage>
        <taxon>Eukaryota</taxon>
        <taxon>Fungi</taxon>
        <taxon>Dikarya</taxon>
        <taxon>Ascomycota</taxon>
        <taxon>Pezizomycotina</taxon>
        <taxon>Eurotiomycetes</taxon>
        <taxon>Chaetothyriomycetidae</taxon>
        <taxon>Chaetothyriales</taxon>
        <taxon>Herpotrichiellaceae</taxon>
        <taxon>Exophiala</taxon>
    </lineage>
</organism>
<evidence type="ECO:0000256" key="2">
    <source>
        <dbReference type="ARBA" id="ARBA00022723"/>
    </source>
</evidence>
<evidence type="ECO:0000256" key="3">
    <source>
        <dbReference type="ARBA" id="ARBA00023002"/>
    </source>
</evidence>
<dbReference type="AlphaFoldDB" id="A0A0D2A7A9"/>
<dbReference type="GO" id="GO:0016121">
    <property type="term" value="P:carotene catabolic process"/>
    <property type="evidence" value="ECO:0007669"/>
    <property type="project" value="TreeGrafter"/>
</dbReference>
<evidence type="ECO:0000256" key="5">
    <source>
        <dbReference type="PIRSR" id="PIRSR604294-1"/>
    </source>
</evidence>
<gene>
    <name evidence="6" type="ORF">PV06_11510</name>
</gene>
<dbReference type="STRING" id="215243.A0A0D2A7A9"/>
<sequence>MHDPQAPPFIEKDPFNGDGNASKFCVHRGRVHFKERLVRTEKFVREREAERTLMGAYRNKFTDAVQLKIRSTANTNVVFFNGKLLACKEDSPPYSMNPDTLETIDLEDFDGQLPSFTFTAHPKIDPAIKELVCFGYEAKGEVWLVAPVCAMIHDFAWFRAPNAFSGHTSNAYETKDGKILFVLPLTNKNVFWWPDAQGNAPNPMDIRAQLVRFGIDPKSTELDLTYDEFLMDKDCEFSRIDDRFAMTHYRHAFFDIMNSAHGTDFPSIGTVMGGGFPPPITVEYFPGPKHLVQEVVLIPRSANAREGVGCLLFLVNNYETMSSELHIVDTTNFSQAQVIVYLPLRLRPGLHGTWVDSQEIFPAA</sequence>
<accession>A0A0D2A7A9</accession>
<feature type="binding site" evidence="5">
    <location>
        <position position="153"/>
    </location>
    <ligand>
        <name>Fe cation</name>
        <dbReference type="ChEBI" id="CHEBI:24875"/>
        <note>catalytic</note>
    </ligand>
</feature>
<dbReference type="RefSeq" id="XP_016256432.1">
    <property type="nucleotide sequence ID" value="XM_016413200.1"/>
</dbReference>
<comment type="cofactor">
    <cofactor evidence="5">
        <name>Fe(2+)</name>
        <dbReference type="ChEBI" id="CHEBI:29033"/>
    </cofactor>
    <text evidence="5">Binds 1 Fe(2+) ion per subunit.</text>
</comment>
<reference evidence="6 7" key="1">
    <citation type="submission" date="2015-01" db="EMBL/GenBank/DDBJ databases">
        <title>The Genome Sequence of Exophiala oligosperma CBS72588.</title>
        <authorList>
            <consortium name="The Broad Institute Genomics Platform"/>
            <person name="Cuomo C."/>
            <person name="de Hoog S."/>
            <person name="Gorbushina A."/>
            <person name="Stielow B."/>
            <person name="Teixiera M."/>
            <person name="Abouelleil A."/>
            <person name="Chapman S.B."/>
            <person name="Priest M."/>
            <person name="Young S.K."/>
            <person name="Wortman J."/>
            <person name="Nusbaum C."/>
            <person name="Birren B."/>
        </authorList>
    </citation>
    <scope>NUCLEOTIDE SEQUENCE [LARGE SCALE GENOMIC DNA]</scope>
    <source>
        <strain evidence="6 7">CBS 72588</strain>
    </source>
</reference>
<dbReference type="PANTHER" id="PTHR10543:SF89">
    <property type="entry name" value="CAROTENOID 9,10(9',10')-CLEAVAGE DIOXYGENASE 1"/>
    <property type="match status" value="1"/>
</dbReference>
<dbReference type="HOGENOM" id="CLU_016472_6_2_1"/>
<dbReference type="GeneID" id="27363584"/>
<dbReference type="Pfam" id="PF03055">
    <property type="entry name" value="RPE65"/>
    <property type="match status" value="1"/>
</dbReference>
<feature type="binding site" evidence="5">
    <location>
        <position position="167"/>
    </location>
    <ligand>
        <name>Fe cation</name>
        <dbReference type="ChEBI" id="CHEBI:24875"/>
        <note>catalytic</note>
    </ligand>
</feature>
<dbReference type="InterPro" id="IPR004294">
    <property type="entry name" value="Carotenoid_Oase"/>
</dbReference>
<evidence type="ECO:0000313" key="7">
    <source>
        <dbReference type="Proteomes" id="UP000053342"/>
    </source>
</evidence>
<name>A0A0D2A7A9_9EURO</name>
<evidence type="ECO:0000256" key="4">
    <source>
        <dbReference type="ARBA" id="ARBA00023004"/>
    </source>
</evidence>
<dbReference type="PANTHER" id="PTHR10543">
    <property type="entry name" value="BETA-CAROTENE DIOXYGENASE"/>
    <property type="match status" value="1"/>
</dbReference>